<gene>
    <name evidence="1" type="ORF">PUP29_09355</name>
</gene>
<organism evidence="1">
    <name type="scientific">Christensenella massiliensis</name>
    <dbReference type="NCBI Taxonomy" id="1805714"/>
    <lineage>
        <taxon>Bacteria</taxon>
        <taxon>Bacillati</taxon>
        <taxon>Bacillota</taxon>
        <taxon>Clostridia</taxon>
        <taxon>Christensenellales</taxon>
        <taxon>Christensenellaceae</taxon>
        <taxon>Christensenella</taxon>
    </lineage>
</organism>
<name>A0AAU8A6M9_9FIRM</name>
<protein>
    <recommendedName>
        <fullName evidence="2">CopG family transcriptional regulator</fullName>
    </recommendedName>
</protein>
<dbReference type="EMBL" id="CP117826">
    <property type="protein sequence ID" value="XCC61731.1"/>
    <property type="molecule type" value="Genomic_DNA"/>
</dbReference>
<dbReference type="RefSeq" id="WP_353423139.1">
    <property type="nucleotide sequence ID" value="NZ_CP117826.1"/>
</dbReference>
<dbReference type="AlphaFoldDB" id="A0AAU8A6M9"/>
<evidence type="ECO:0008006" key="2">
    <source>
        <dbReference type="Google" id="ProtNLM"/>
    </source>
</evidence>
<proteinExistence type="predicted"/>
<sequence length="58" mass="6555">MSPRTGRPTDNPKKAARITVRLDEESLKILDDYCGSNQVEKGEAVRRGIKKLEVDIKK</sequence>
<accession>A0AAU8A6M9</accession>
<evidence type="ECO:0000313" key="1">
    <source>
        <dbReference type="EMBL" id="XCC61731.1"/>
    </source>
</evidence>
<reference evidence="1" key="1">
    <citation type="submission" date="2023-02" db="EMBL/GenBank/DDBJ databases">
        <title>Gut commensal Christensenella minuta modulates host metabolism via a new class of secondary bile acids.</title>
        <authorList>
            <person name="Liu C."/>
        </authorList>
    </citation>
    <scope>NUCLEOTIDE SEQUENCE</scope>
    <source>
        <strain evidence="1">CA70</strain>
    </source>
</reference>